<name>A0A1C0YUV5_9BACL</name>
<dbReference type="Proteomes" id="UP000093482">
    <property type="component" value="Unassembled WGS sequence"/>
</dbReference>
<gene>
    <name evidence="1" type="ORF">A6K76_10360</name>
</gene>
<evidence type="ECO:0000313" key="2">
    <source>
        <dbReference type="Proteomes" id="UP000093482"/>
    </source>
</evidence>
<organism evidence="1 2">
    <name type="scientific">Caryophanon latum</name>
    <dbReference type="NCBI Taxonomy" id="33977"/>
    <lineage>
        <taxon>Bacteria</taxon>
        <taxon>Bacillati</taxon>
        <taxon>Bacillota</taxon>
        <taxon>Bacilli</taxon>
        <taxon>Bacillales</taxon>
        <taxon>Caryophanaceae</taxon>
        <taxon>Caryophanon</taxon>
    </lineage>
</organism>
<sequence length="453" mass="53230">MLIDKQIYNEAVIWLLQKYPHYLIEEVSEKTENYVGFEAVVQVNVERKIDVIEKFILKLLQLPLTNRKTIELINDILNIGTVFVKSYIAKLQSYNAIQEQDFEYVITTTGEQLLEKGIIDIEMNENTYQFVYNLDTQQILSSQAIKQLTKVHTNEHFVTERQFLTLVQQFDQNVVNNLKVKSLQQQAYISDVSYEVIAINRSTRQRELLVINENGDILSTVLHDVQTSLALSQIEQQHSKSTGQVITVTTETVSYELSQAKHNITLAFKNLNIETFSLLDMFFVRKTRVPTTVFYENTNVVNDKGTQRDIRQYYTIKTTGKRPICFIHSEVAFDCIIIDQTSLFYLENNQWYYDGDYNNWFEKKEGTLQLFTEQLHAEKDEVLWYPLLRGIFTFKPNMNELLAIVQKAKKSKPINFAHRFEKLLVSYQIDDEILRSELTHWKQNYYKNKKARA</sequence>
<keyword evidence="2" id="KW-1185">Reference proteome</keyword>
<reference evidence="1 2" key="1">
    <citation type="submission" date="2016-07" db="EMBL/GenBank/DDBJ databases">
        <title>Caryophanon latum genome sequencing.</title>
        <authorList>
            <person name="Verma A."/>
            <person name="Pal Y."/>
            <person name="Krishnamurthi S."/>
        </authorList>
    </citation>
    <scope>NUCLEOTIDE SEQUENCE [LARGE SCALE GENOMIC DNA]</scope>
    <source>
        <strain evidence="1 2">DSM 14151</strain>
    </source>
</reference>
<dbReference type="EMBL" id="MATO01000032">
    <property type="protein sequence ID" value="OCS90966.1"/>
    <property type="molecule type" value="Genomic_DNA"/>
</dbReference>
<comment type="caution">
    <text evidence="1">The sequence shown here is derived from an EMBL/GenBank/DDBJ whole genome shotgun (WGS) entry which is preliminary data.</text>
</comment>
<dbReference type="RefSeq" id="WP_066463909.1">
    <property type="nucleotide sequence ID" value="NZ_MATO01000032.1"/>
</dbReference>
<dbReference type="AlphaFoldDB" id="A0A1C0YUV5"/>
<proteinExistence type="predicted"/>
<evidence type="ECO:0000313" key="1">
    <source>
        <dbReference type="EMBL" id="OCS90966.1"/>
    </source>
</evidence>
<accession>A0A1C0YUV5</accession>
<protein>
    <submittedName>
        <fullName evidence="1">Uncharacterized protein</fullName>
    </submittedName>
</protein>